<dbReference type="Proteomes" id="UP000218811">
    <property type="component" value="Unassembled WGS sequence"/>
</dbReference>
<proteinExistence type="predicted"/>
<reference evidence="1 2" key="1">
    <citation type="journal article" date="2012" name="Science">
        <title>The Paleozoic origin of enzymatic lignin decomposition reconstructed from 31 fungal genomes.</title>
        <authorList>
            <person name="Floudas D."/>
            <person name="Binder M."/>
            <person name="Riley R."/>
            <person name="Barry K."/>
            <person name="Blanchette R.A."/>
            <person name="Henrissat B."/>
            <person name="Martinez A.T."/>
            <person name="Otillar R."/>
            <person name="Spatafora J.W."/>
            <person name="Yadav J.S."/>
            <person name="Aerts A."/>
            <person name="Benoit I."/>
            <person name="Boyd A."/>
            <person name="Carlson A."/>
            <person name="Copeland A."/>
            <person name="Coutinho P.M."/>
            <person name="de Vries R.P."/>
            <person name="Ferreira P."/>
            <person name="Findley K."/>
            <person name="Foster B."/>
            <person name="Gaskell J."/>
            <person name="Glotzer D."/>
            <person name="Gorecki P."/>
            <person name="Heitman J."/>
            <person name="Hesse C."/>
            <person name="Hori C."/>
            <person name="Igarashi K."/>
            <person name="Jurgens J.A."/>
            <person name="Kallen N."/>
            <person name="Kersten P."/>
            <person name="Kohler A."/>
            <person name="Kuees U."/>
            <person name="Kumar T.K.A."/>
            <person name="Kuo A."/>
            <person name="LaButti K."/>
            <person name="Larrondo L.F."/>
            <person name="Lindquist E."/>
            <person name="Ling A."/>
            <person name="Lombard V."/>
            <person name="Lucas S."/>
            <person name="Lundell T."/>
            <person name="Martin R."/>
            <person name="McLaughlin D.J."/>
            <person name="Morgenstern I."/>
            <person name="Morin E."/>
            <person name="Murat C."/>
            <person name="Nagy L.G."/>
            <person name="Nolan M."/>
            <person name="Ohm R.A."/>
            <person name="Patyshakuliyeva A."/>
            <person name="Rokas A."/>
            <person name="Ruiz-Duenas F.J."/>
            <person name="Sabat G."/>
            <person name="Salamov A."/>
            <person name="Samejima M."/>
            <person name="Schmutz J."/>
            <person name="Slot J.C."/>
            <person name="St John F."/>
            <person name="Stenlid J."/>
            <person name="Sun H."/>
            <person name="Sun S."/>
            <person name="Syed K."/>
            <person name="Tsang A."/>
            <person name="Wiebenga A."/>
            <person name="Young D."/>
            <person name="Pisabarro A."/>
            <person name="Eastwood D.C."/>
            <person name="Martin F."/>
            <person name="Cullen D."/>
            <person name="Grigoriev I.V."/>
            <person name="Hibbett D.S."/>
        </authorList>
    </citation>
    <scope>NUCLEOTIDE SEQUENCE [LARGE SCALE GENOMIC DNA]</scope>
    <source>
        <strain evidence="1 2">MD-104</strain>
    </source>
</reference>
<evidence type="ECO:0000313" key="2">
    <source>
        <dbReference type="Proteomes" id="UP000218811"/>
    </source>
</evidence>
<organism evidence="1 2">
    <name type="scientific">Wolfiporia cocos (strain MD-104)</name>
    <name type="common">Brown rot fungus</name>
    <dbReference type="NCBI Taxonomy" id="742152"/>
    <lineage>
        <taxon>Eukaryota</taxon>
        <taxon>Fungi</taxon>
        <taxon>Dikarya</taxon>
        <taxon>Basidiomycota</taxon>
        <taxon>Agaricomycotina</taxon>
        <taxon>Agaricomycetes</taxon>
        <taxon>Polyporales</taxon>
        <taxon>Phaeolaceae</taxon>
        <taxon>Wolfiporia</taxon>
    </lineage>
</organism>
<accession>A0A2H3JP50</accession>
<evidence type="ECO:0000313" key="1">
    <source>
        <dbReference type="EMBL" id="PCH39498.1"/>
    </source>
</evidence>
<protein>
    <submittedName>
        <fullName evidence="1">Uncharacterized protein</fullName>
    </submittedName>
</protein>
<sequence>MVPALSKLPSSPTSRYKASPFYEEECEWKVALKSSDSLVTFKSNPPRLIPVAYCTYHPRAISCFCSLHNGGIDIPVKIFAPIAGEHHGDPCLGCVHWKLRGKAGCSYFVNLRGLLEEHPQILTADYLLDDLFSGTKTS</sequence>
<gene>
    <name evidence="1" type="ORF">WOLCODRAFT_21633</name>
</gene>
<dbReference type="AlphaFoldDB" id="A0A2H3JP50"/>
<name>A0A2H3JP50_WOLCO</name>
<keyword evidence="2" id="KW-1185">Reference proteome</keyword>
<dbReference type="EMBL" id="KB468003">
    <property type="protein sequence ID" value="PCH39498.1"/>
    <property type="molecule type" value="Genomic_DNA"/>
</dbReference>
<feature type="non-terminal residue" evidence="1">
    <location>
        <position position="138"/>
    </location>
</feature>